<reference evidence="1" key="1">
    <citation type="journal article" date="2014" name="Front. Microbiol.">
        <title>High frequency of phylogenetically diverse reductive dehalogenase-homologous genes in deep subseafloor sedimentary metagenomes.</title>
        <authorList>
            <person name="Kawai M."/>
            <person name="Futagami T."/>
            <person name="Toyoda A."/>
            <person name="Takaki Y."/>
            <person name="Nishi S."/>
            <person name="Hori S."/>
            <person name="Arai W."/>
            <person name="Tsubouchi T."/>
            <person name="Morono Y."/>
            <person name="Uchiyama I."/>
            <person name="Ito T."/>
            <person name="Fujiyama A."/>
            <person name="Inagaki F."/>
            <person name="Takami H."/>
        </authorList>
    </citation>
    <scope>NUCLEOTIDE SEQUENCE</scope>
    <source>
        <strain evidence="1">Expedition CK06-06</strain>
    </source>
</reference>
<proteinExistence type="predicted"/>
<dbReference type="EMBL" id="BARS01003895">
    <property type="protein sequence ID" value="GAF69793.1"/>
    <property type="molecule type" value="Genomic_DNA"/>
</dbReference>
<dbReference type="AlphaFoldDB" id="X0RLY0"/>
<name>X0RLY0_9ZZZZ</name>
<gene>
    <name evidence="1" type="ORF">S01H1_07572</name>
</gene>
<evidence type="ECO:0000313" key="1">
    <source>
        <dbReference type="EMBL" id="GAF69793.1"/>
    </source>
</evidence>
<comment type="caution">
    <text evidence="1">The sequence shown here is derived from an EMBL/GenBank/DDBJ whole genome shotgun (WGS) entry which is preliminary data.</text>
</comment>
<accession>X0RLY0</accession>
<protein>
    <submittedName>
        <fullName evidence="1">Uncharacterized protein</fullName>
    </submittedName>
</protein>
<sequence>MVFFFLKISKQKHEKNEWKSNITGVKKEKQKNLYQFSVPDG</sequence>
<organism evidence="1">
    <name type="scientific">marine sediment metagenome</name>
    <dbReference type="NCBI Taxonomy" id="412755"/>
    <lineage>
        <taxon>unclassified sequences</taxon>
        <taxon>metagenomes</taxon>
        <taxon>ecological metagenomes</taxon>
    </lineage>
</organism>